<keyword evidence="3" id="KW-0547">Nucleotide-binding</keyword>
<proteinExistence type="inferred from homology"/>
<comment type="subcellular location">
    <subcellularLocation>
        <location evidence="1">Nucleus</location>
    </subcellularLocation>
</comment>
<keyword evidence="14" id="KW-0255">Endonuclease</keyword>
<dbReference type="InterPro" id="IPR024481">
    <property type="entry name" value="Helicase_Sen1_N"/>
</dbReference>
<evidence type="ECO:0000259" key="11">
    <source>
        <dbReference type="Pfam" id="PF13086"/>
    </source>
</evidence>
<name>A0A6A6J7I8_9PLEO</name>
<dbReference type="Gene3D" id="3.40.50.300">
    <property type="entry name" value="P-loop containing nucleotide triphosphate hydrolases"/>
    <property type="match status" value="2"/>
</dbReference>
<gene>
    <name evidence="14" type="ORF">BU26DRAFT_474300</name>
</gene>
<dbReference type="GO" id="GO:0005524">
    <property type="term" value="F:ATP binding"/>
    <property type="evidence" value="ECO:0007669"/>
    <property type="project" value="UniProtKB-KW"/>
</dbReference>
<reference evidence="14" key="1">
    <citation type="journal article" date="2020" name="Stud. Mycol.">
        <title>101 Dothideomycetes genomes: a test case for predicting lifestyles and emergence of pathogens.</title>
        <authorList>
            <person name="Haridas S."/>
            <person name="Albert R."/>
            <person name="Binder M."/>
            <person name="Bloem J."/>
            <person name="Labutti K."/>
            <person name="Salamov A."/>
            <person name="Andreopoulos B."/>
            <person name="Baker S."/>
            <person name="Barry K."/>
            <person name="Bills G."/>
            <person name="Bluhm B."/>
            <person name="Cannon C."/>
            <person name="Castanera R."/>
            <person name="Culley D."/>
            <person name="Daum C."/>
            <person name="Ezra D."/>
            <person name="Gonzalez J."/>
            <person name="Henrissat B."/>
            <person name="Kuo A."/>
            <person name="Liang C."/>
            <person name="Lipzen A."/>
            <person name="Lutzoni F."/>
            <person name="Magnuson J."/>
            <person name="Mondo S."/>
            <person name="Nolan M."/>
            <person name="Ohm R."/>
            <person name="Pangilinan J."/>
            <person name="Park H.-J."/>
            <person name="Ramirez L."/>
            <person name="Alfaro M."/>
            <person name="Sun H."/>
            <person name="Tritt A."/>
            <person name="Yoshinaga Y."/>
            <person name="Zwiers L.-H."/>
            <person name="Turgeon B."/>
            <person name="Goodwin S."/>
            <person name="Spatafora J."/>
            <person name="Crous P."/>
            <person name="Grigoriev I."/>
        </authorList>
    </citation>
    <scope>NUCLEOTIDE SEQUENCE</scope>
    <source>
        <strain evidence="14">CBS 122368</strain>
    </source>
</reference>
<feature type="region of interest" description="Disordered" evidence="9">
    <location>
        <begin position="995"/>
        <end position="1015"/>
    </location>
</feature>
<dbReference type="EMBL" id="ML987189">
    <property type="protein sequence ID" value="KAF2257413.1"/>
    <property type="molecule type" value="Genomic_DNA"/>
</dbReference>
<keyword evidence="8" id="KW-0175">Coiled coil</keyword>
<evidence type="ECO:0000256" key="3">
    <source>
        <dbReference type="ARBA" id="ARBA00022741"/>
    </source>
</evidence>
<feature type="compositionally biased region" description="Acidic residues" evidence="9">
    <location>
        <begin position="1867"/>
        <end position="1884"/>
    </location>
</feature>
<dbReference type="Proteomes" id="UP000800094">
    <property type="component" value="Unassembled WGS sequence"/>
</dbReference>
<dbReference type="InterPro" id="IPR045055">
    <property type="entry name" value="DNA2/NAM7-like"/>
</dbReference>
<dbReference type="GO" id="GO:0016604">
    <property type="term" value="C:nuclear body"/>
    <property type="evidence" value="ECO:0007669"/>
    <property type="project" value="TreeGrafter"/>
</dbReference>
<accession>A0A6A6J7I8</accession>
<dbReference type="GO" id="GO:0016787">
    <property type="term" value="F:hydrolase activity"/>
    <property type="evidence" value="ECO:0007669"/>
    <property type="project" value="UniProtKB-KW"/>
</dbReference>
<evidence type="ECO:0000256" key="5">
    <source>
        <dbReference type="ARBA" id="ARBA00022806"/>
    </source>
</evidence>
<keyword evidence="14" id="KW-0540">Nuclease</keyword>
<dbReference type="InterPro" id="IPR027417">
    <property type="entry name" value="P-loop_NTPase"/>
</dbReference>
<evidence type="ECO:0000259" key="12">
    <source>
        <dbReference type="Pfam" id="PF13087"/>
    </source>
</evidence>
<dbReference type="InterPro" id="IPR041679">
    <property type="entry name" value="DNA2/NAM7-like_C"/>
</dbReference>
<dbReference type="GO" id="GO:0006369">
    <property type="term" value="P:termination of RNA polymerase II transcription"/>
    <property type="evidence" value="ECO:0007669"/>
    <property type="project" value="TreeGrafter"/>
</dbReference>
<feature type="compositionally biased region" description="Polar residues" evidence="9">
    <location>
        <begin position="1890"/>
        <end position="1907"/>
    </location>
</feature>
<evidence type="ECO:0000256" key="8">
    <source>
        <dbReference type="SAM" id="Coils"/>
    </source>
</evidence>
<keyword evidence="5" id="KW-0347">Helicase</keyword>
<dbReference type="GO" id="GO:0005694">
    <property type="term" value="C:chromosome"/>
    <property type="evidence" value="ECO:0007669"/>
    <property type="project" value="UniProtKB-ARBA"/>
</dbReference>
<dbReference type="GeneID" id="54578829"/>
<dbReference type="GO" id="GO:0001147">
    <property type="term" value="F:transcription termination site sequence-specific DNA binding"/>
    <property type="evidence" value="ECO:0007669"/>
    <property type="project" value="TreeGrafter"/>
</dbReference>
<dbReference type="RefSeq" id="XP_033692417.1">
    <property type="nucleotide sequence ID" value="XM_033825499.1"/>
</dbReference>
<keyword evidence="6" id="KW-0067">ATP-binding</keyword>
<dbReference type="Pfam" id="PF13086">
    <property type="entry name" value="AAA_11"/>
    <property type="match status" value="1"/>
</dbReference>
<keyword evidence="7" id="KW-0539">Nucleus</keyword>
<organism evidence="14 15">
    <name type="scientific">Trematosphaeria pertusa</name>
    <dbReference type="NCBI Taxonomy" id="390896"/>
    <lineage>
        <taxon>Eukaryota</taxon>
        <taxon>Fungi</taxon>
        <taxon>Dikarya</taxon>
        <taxon>Ascomycota</taxon>
        <taxon>Pezizomycotina</taxon>
        <taxon>Dothideomycetes</taxon>
        <taxon>Pleosporomycetidae</taxon>
        <taxon>Pleosporales</taxon>
        <taxon>Massarineae</taxon>
        <taxon>Trematosphaeriaceae</taxon>
        <taxon>Trematosphaeria</taxon>
    </lineage>
</organism>
<dbReference type="GO" id="GO:0004386">
    <property type="term" value="F:helicase activity"/>
    <property type="evidence" value="ECO:0007669"/>
    <property type="project" value="UniProtKB-KW"/>
</dbReference>
<keyword evidence="15" id="KW-1185">Reference proteome</keyword>
<feature type="domain" description="Helicase SEN1 beta-barrel" evidence="13">
    <location>
        <begin position="1130"/>
        <end position="1226"/>
    </location>
</feature>
<dbReference type="OrthoDB" id="6513042at2759"/>
<evidence type="ECO:0000259" key="13">
    <source>
        <dbReference type="Pfam" id="PF23576"/>
    </source>
</evidence>
<evidence type="ECO:0000256" key="4">
    <source>
        <dbReference type="ARBA" id="ARBA00022801"/>
    </source>
</evidence>
<dbReference type="InterPro" id="IPR056474">
    <property type="entry name" value="SEN1_barrel"/>
</dbReference>
<dbReference type="InterPro" id="IPR047187">
    <property type="entry name" value="SF1_C_Upf1"/>
</dbReference>
<dbReference type="Pfam" id="PF23576">
    <property type="entry name" value="SEN1_barrel"/>
    <property type="match status" value="1"/>
</dbReference>
<evidence type="ECO:0000256" key="9">
    <source>
        <dbReference type="SAM" id="MobiDB-lite"/>
    </source>
</evidence>
<evidence type="ECO:0000256" key="7">
    <source>
        <dbReference type="ARBA" id="ARBA00023242"/>
    </source>
</evidence>
<comment type="similarity">
    <text evidence="2">Belongs to the DNA2/NAM7 helicase family.</text>
</comment>
<feature type="domain" description="Helicase Sen1 N-terminal" evidence="10">
    <location>
        <begin position="90"/>
        <end position="813"/>
    </location>
</feature>
<feature type="domain" description="DNA2/NAM7 helicase-like C-terminal" evidence="12">
    <location>
        <begin position="1567"/>
        <end position="1763"/>
    </location>
</feature>
<evidence type="ECO:0000259" key="10">
    <source>
        <dbReference type="Pfam" id="PF12726"/>
    </source>
</evidence>
<dbReference type="FunFam" id="3.40.50.300:FF:000326">
    <property type="entry name" value="P-loop containing nucleoside triphosphate hydrolase"/>
    <property type="match status" value="1"/>
</dbReference>
<feature type="coiled-coil region" evidence="8">
    <location>
        <begin position="920"/>
        <end position="970"/>
    </location>
</feature>
<evidence type="ECO:0000256" key="1">
    <source>
        <dbReference type="ARBA" id="ARBA00004123"/>
    </source>
</evidence>
<dbReference type="GO" id="GO:0004519">
    <property type="term" value="F:endonuclease activity"/>
    <property type="evidence" value="ECO:0007669"/>
    <property type="project" value="UniProtKB-KW"/>
</dbReference>
<protein>
    <submittedName>
        <fullName evidence="14">tRNA-splicing endonuclease-like protein</fullName>
    </submittedName>
</protein>
<feature type="domain" description="DNA2/NAM7 helicase helicase" evidence="11">
    <location>
        <begin position="1275"/>
        <end position="1560"/>
    </location>
</feature>
<dbReference type="SUPFAM" id="SSF52540">
    <property type="entry name" value="P-loop containing nucleoside triphosphate hydrolases"/>
    <property type="match status" value="1"/>
</dbReference>
<evidence type="ECO:0000256" key="2">
    <source>
        <dbReference type="ARBA" id="ARBA00007913"/>
    </source>
</evidence>
<dbReference type="CDD" id="cd18042">
    <property type="entry name" value="DEXXQc_SETX"/>
    <property type="match status" value="1"/>
</dbReference>
<feature type="compositionally biased region" description="Basic and acidic residues" evidence="9">
    <location>
        <begin position="1840"/>
        <end position="1851"/>
    </location>
</feature>
<dbReference type="CDD" id="cd18808">
    <property type="entry name" value="SF1_C_Upf1"/>
    <property type="match status" value="1"/>
</dbReference>
<feature type="region of interest" description="Disordered" evidence="9">
    <location>
        <begin position="1817"/>
        <end position="1964"/>
    </location>
</feature>
<dbReference type="Pfam" id="PF12726">
    <property type="entry name" value="SEN1_N"/>
    <property type="match status" value="1"/>
</dbReference>
<sequence length="1964" mass="220134">MAEILERINQLKTLPAEQHLFCPRIGNDDGSVYFDEDIANLEPQNDPASERQRRQKIKEAEERKWVALEALQILAYDGDDAKPHKDWLLPRLDALMMSCDVCVRVFHQSRAEWKNRLVEAFDEDMVLEFLRGVDGHSLKRIQRGLDEANAVLRDADPKQRTVRLIPNEATYAFFEALSCDALIRNEELLQQHFDSPFQLVQTKKRLKLQTFLPAMTQFLFCKNEHRQNWAAVSWSTSKRNILQSEFDWAVRDHLVDAMMRVQMSNLDLPFVATYWSGVRLIVNKLDKELITNSVRGLEGDFYRLLLDHLSLNSEGFLDLIATMKMLLEKSSTDFWDAMDAITPSTATIVEQVFNSPVLKQLLLAATEESEEDMSNLNEAFSWITPFISSIKPANLTPAVRAFANALLGRFQSDRFSRASRAYCFKEGLRVLDHAFRRMCEGKTSANFVGQPTVNGMLEIMSTHIELIVTSLKRLRDMPDQEDLRLALSMIQHAFQLESQSLLVERQLISAQKPSPTETPPSSPIWKTILKAIDAENIDLATHLLIAGRNLIGLEPLSMKAGVDKVPPTVRHFNNRFTLLSQSITDVIVRLAEFDPAKLNALFEQLPAASAVVSSLFSSTEDTRSASIELLKVITAQDERRDALQHIFRAHYKNVLQGISDSCRQVMRKRAFAPAPALIRTCSDIIDVMCNSQDGILRSRDIASGEAGVTMNFWKNLWDTLTMIFATTEAWSNLGFYEKTMMMNFCRDTMQFADQLFDQCSIFASALRSSLTDDNDKAGRNRLLKELLELPASSMAEVKKWLRLRDEFLSSKSVTLISKLLVRLHDVSIEIDAETLQYMEDVLTNKIRAKLSMQQQAELQRALETHLGRALLKEEEPVKEQKQVSLSKWMSTSTSTTKESDARAKLMAMLTPGQAAFAEKREALKAREAKATKQAQADEQKNAAQAEFKRKRQLEIEKQKQERAVAIAKAKQARGLSAATAEAGSGLEGLGVLGKDQAPKGEGLMHSSDESDDEGDFDEDLFGIKKNKVKTGPKTNIINEVKVQMPVKKRRVQRSIKDMRARLAPDLSPLHKVILGWDYFHEGDFPPKSRTDIYTAVPNTFRTPNDYQSTFEPLLTLEAWQGFVKAREENQAKPYEIKIVSRASVDAFQEVSSTMTHNENRDLNISEGDIVLLSKSKHPSGQDPHCLARVFRVQRKQAHIEVSYRVMPGNLLQSALVPHGAVFGTKIQSITPLEREYGALLGLQYYDLCDEICRAKPSPLLTYRDSQIDPLVSNYKLNKAQAKAVKSAIDNDAFTLIQGPPGSGKTKTIVAIVGAILSDSLRHRGTTISVSGQSRSDNAPKKLLVCAPSNAAVDELVMRFKDGIKTSSGEERKINIVRLGRSDAINANVQDVTLEELVSKKLGVSTNKDKDAEATRKLFQDHKAVSEQVRQAQDQLASGEVKGQEAAKLQDDLHALRRQKALLGTKIDNAKDNEKLASRNADLNRRRAQEQILGEAHVICATLSGSGHDMFQGLSIEFETVIVDEAAQCVEMSALIPLKYGCAKCILVGDPKQLPPTVFSKEAARFQYEQSLFVRMQKNHPDDVHLLDTQYRMHPEISLFPSQTFYDGRLLDGGDMAALRKRRWHESLLLGPYRFFDVQGQHQAAPKGHSLINIAEINIALQLYRRLTSDYPQEDFKGKVGIITPYKSQLRELKARFTTQYGPRITEDVEFNTTDAFQGRESEVIIFSCVRASPAGGIGFLQDIRRMNVGLTRAKSSLWVLGNSQSLVRGEFWRKLVEDAKRRNRYTEGDLPRMLNKHSSAFPAPPGMYAVPARPRIKQEPQSAPMSRTGSNQSSGSSGSDYKKLIKQEIKQEPAFLSNGKRKLSSDDSNEDVEMVDVDMQDADSDAAASNTLNGSGSDGSTPANASDTARKSVGMADGVKKPSSDSALGPRPGDIVGGMKQPKIRRRPREPPNPLIKPKRQKMG</sequence>
<evidence type="ECO:0000313" key="15">
    <source>
        <dbReference type="Proteomes" id="UP000800094"/>
    </source>
</evidence>
<keyword evidence="4" id="KW-0378">Hydrolase</keyword>
<evidence type="ECO:0000256" key="6">
    <source>
        <dbReference type="ARBA" id="ARBA00022840"/>
    </source>
</evidence>
<dbReference type="InterPro" id="IPR041677">
    <property type="entry name" value="DNA2/NAM7_AAA_11"/>
</dbReference>
<dbReference type="PANTHER" id="PTHR10887:SF495">
    <property type="entry name" value="HELICASE SENATAXIN ISOFORM X1-RELATED"/>
    <property type="match status" value="1"/>
</dbReference>
<dbReference type="FunFam" id="3.40.50.300:FF:001152">
    <property type="entry name" value="tRNA-splicing endonuclease, putative"/>
    <property type="match status" value="1"/>
</dbReference>
<feature type="compositionally biased region" description="Low complexity" evidence="9">
    <location>
        <begin position="1826"/>
        <end position="1839"/>
    </location>
</feature>
<evidence type="ECO:0000313" key="14">
    <source>
        <dbReference type="EMBL" id="KAF2257413.1"/>
    </source>
</evidence>
<dbReference type="PANTHER" id="PTHR10887">
    <property type="entry name" value="DNA2/NAM7 HELICASE FAMILY"/>
    <property type="match status" value="1"/>
</dbReference>
<dbReference type="Pfam" id="PF13087">
    <property type="entry name" value="AAA_12"/>
    <property type="match status" value="1"/>
</dbReference>